<dbReference type="SUPFAM" id="SSF53474">
    <property type="entry name" value="alpha/beta-Hydrolases"/>
    <property type="match status" value="1"/>
</dbReference>
<sequence length="277" mass="30170">MIDDVVRTADSDLCSFETGDGHLVYRDTGVGQPVVLLHGGFLDHRMWDDQVPALAARYRVIAPDTRGHGGSANASRLFRQADDVAALLRHLELGPAVLVGLSMGGGIAVDTALEYPELVRAVVVSGVGTSEPDFQHPWFIGVFTEWERALRAGDIEAWLAAFMLLAAGPHRSLDEVPGEIVSRLRQMGRTTIGKHTAAEPDWRMPVRDTWQRAAQIAVPVLAINGAIDGDDNLRMAERLTCTVADGRTTTIEGTGHYPNMERPALFNRLLGEFLDAL</sequence>
<dbReference type="RefSeq" id="WP_184933772.1">
    <property type="nucleotide sequence ID" value="NZ_JACHJV010000001.1"/>
</dbReference>
<keyword evidence="1" id="KW-0378">Hydrolase</keyword>
<name>A0A7W7QX86_KITKI</name>
<feature type="domain" description="AB hydrolase-1" evidence="2">
    <location>
        <begin position="33"/>
        <end position="263"/>
    </location>
</feature>
<dbReference type="PANTHER" id="PTHR43798:SF31">
    <property type="entry name" value="AB HYDROLASE SUPERFAMILY PROTEIN YCLE"/>
    <property type="match status" value="1"/>
</dbReference>
<reference evidence="3 4" key="1">
    <citation type="submission" date="2020-08" db="EMBL/GenBank/DDBJ databases">
        <title>Sequencing the genomes of 1000 actinobacteria strains.</title>
        <authorList>
            <person name="Klenk H.-P."/>
        </authorList>
    </citation>
    <scope>NUCLEOTIDE SEQUENCE [LARGE SCALE GENOMIC DNA]</scope>
    <source>
        <strain evidence="3 4">DSM 41654</strain>
    </source>
</reference>
<dbReference type="InterPro" id="IPR029058">
    <property type="entry name" value="AB_hydrolase_fold"/>
</dbReference>
<evidence type="ECO:0000313" key="3">
    <source>
        <dbReference type="EMBL" id="MBB4921437.1"/>
    </source>
</evidence>
<accession>A0A7W7QX86</accession>
<organism evidence="3 4">
    <name type="scientific">Kitasatospora kifunensis</name>
    <name type="common">Streptomyces kifunensis</name>
    <dbReference type="NCBI Taxonomy" id="58351"/>
    <lineage>
        <taxon>Bacteria</taxon>
        <taxon>Bacillati</taxon>
        <taxon>Actinomycetota</taxon>
        <taxon>Actinomycetes</taxon>
        <taxon>Kitasatosporales</taxon>
        <taxon>Streptomycetaceae</taxon>
        <taxon>Kitasatospora</taxon>
    </lineage>
</organism>
<dbReference type="InterPro" id="IPR000073">
    <property type="entry name" value="AB_hydrolase_1"/>
</dbReference>
<dbReference type="PRINTS" id="PR00412">
    <property type="entry name" value="EPOXHYDRLASE"/>
</dbReference>
<comment type="caution">
    <text evidence="3">The sequence shown here is derived from an EMBL/GenBank/DDBJ whole genome shotgun (WGS) entry which is preliminary data.</text>
</comment>
<dbReference type="EMBL" id="JACHJV010000001">
    <property type="protein sequence ID" value="MBB4921437.1"/>
    <property type="molecule type" value="Genomic_DNA"/>
</dbReference>
<evidence type="ECO:0000256" key="1">
    <source>
        <dbReference type="ARBA" id="ARBA00022801"/>
    </source>
</evidence>
<dbReference type="AlphaFoldDB" id="A0A7W7QX86"/>
<dbReference type="PRINTS" id="PR00111">
    <property type="entry name" value="ABHYDROLASE"/>
</dbReference>
<evidence type="ECO:0000259" key="2">
    <source>
        <dbReference type="Pfam" id="PF00561"/>
    </source>
</evidence>
<dbReference type="InterPro" id="IPR050266">
    <property type="entry name" value="AB_hydrolase_sf"/>
</dbReference>
<dbReference type="Proteomes" id="UP000540506">
    <property type="component" value="Unassembled WGS sequence"/>
</dbReference>
<evidence type="ECO:0000313" key="4">
    <source>
        <dbReference type="Proteomes" id="UP000540506"/>
    </source>
</evidence>
<gene>
    <name evidence="3" type="ORF">FHR34_000430</name>
</gene>
<dbReference type="GO" id="GO:0016020">
    <property type="term" value="C:membrane"/>
    <property type="evidence" value="ECO:0007669"/>
    <property type="project" value="TreeGrafter"/>
</dbReference>
<dbReference type="GO" id="GO:0016787">
    <property type="term" value="F:hydrolase activity"/>
    <property type="evidence" value="ECO:0007669"/>
    <property type="project" value="UniProtKB-KW"/>
</dbReference>
<dbReference type="InterPro" id="IPR000639">
    <property type="entry name" value="Epox_hydrolase-like"/>
</dbReference>
<dbReference type="PANTHER" id="PTHR43798">
    <property type="entry name" value="MONOACYLGLYCEROL LIPASE"/>
    <property type="match status" value="1"/>
</dbReference>
<dbReference type="Gene3D" id="3.40.50.1820">
    <property type="entry name" value="alpha/beta hydrolase"/>
    <property type="match status" value="1"/>
</dbReference>
<protein>
    <submittedName>
        <fullName evidence="3">Pimeloyl-ACP methyl ester carboxylesterase</fullName>
    </submittedName>
</protein>
<proteinExistence type="predicted"/>
<dbReference type="Pfam" id="PF00561">
    <property type="entry name" value="Abhydrolase_1"/>
    <property type="match status" value="1"/>
</dbReference>
<keyword evidence="4" id="KW-1185">Reference proteome</keyword>